<comment type="catalytic activity">
    <reaction evidence="7">
        <text>(2S)-flavan-4-ol + NADP(+) = (2S)-flavanone + NADPH + H(+)</text>
        <dbReference type="Rhea" id="RHEA:11228"/>
        <dbReference type="ChEBI" id="CHEBI:15378"/>
        <dbReference type="ChEBI" id="CHEBI:15605"/>
        <dbReference type="ChEBI" id="CHEBI:15606"/>
        <dbReference type="ChEBI" id="CHEBI:57783"/>
        <dbReference type="ChEBI" id="CHEBI:58349"/>
        <dbReference type="EC" id="1.1.1.234"/>
    </reaction>
</comment>
<evidence type="ECO:0000256" key="6">
    <source>
        <dbReference type="ARBA" id="ARBA00042087"/>
    </source>
</evidence>
<feature type="domain" description="NAD-dependent epimerase/dehydratase" evidence="9">
    <location>
        <begin position="6"/>
        <end position="248"/>
    </location>
</feature>
<dbReference type="EC" id="1.1.1.219" evidence="5"/>
<evidence type="ECO:0000259" key="9">
    <source>
        <dbReference type="Pfam" id="PF01370"/>
    </source>
</evidence>
<keyword evidence="11" id="KW-1185">Reference proteome</keyword>
<name>A0AAW1QUM3_9CHLO</name>
<keyword evidence="1" id="KW-0560">Oxidoreductase</keyword>
<dbReference type="InterPro" id="IPR036291">
    <property type="entry name" value="NAD(P)-bd_dom_sf"/>
</dbReference>
<reference evidence="10 11" key="1">
    <citation type="journal article" date="2024" name="Nat. Commun.">
        <title>Phylogenomics reveals the evolutionary origins of lichenization in chlorophyte algae.</title>
        <authorList>
            <person name="Puginier C."/>
            <person name="Libourel C."/>
            <person name="Otte J."/>
            <person name="Skaloud P."/>
            <person name="Haon M."/>
            <person name="Grisel S."/>
            <person name="Petersen M."/>
            <person name="Berrin J.G."/>
            <person name="Delaux P.M."/>
            <person name="Dal Grande F."/>
            <person name="Keller J."/>
        </authorList>
    </citation>
    <scope>NUCLEOTIDE SEQUENCE [LARGE SCALE GENOMIC DNA]</scope>
    <source>
        <strain evidence="10 11">SAG 2145</strain>
    </source>
</reference>
<gene>
    <name evidence="10" type="ORF">WJX74_000185</name>
</gene>
<comment type="catalytic activity">
    <reaction evidence="8">
        <text>a (2R,3S,4S)-leucoanthocyanidin + NADP(+) = a (2R,3R)-dihydroflavonol + NADPH + H(+)</text>
        <dbReference type="Rhea" id="RHEA:54444"/>
        <dbReference type="ChEBI" id="CHEBI:15378"/>
        <dbReference type="ChEBI" id="CHEBI:57783"/>
        <dbReference type="ChEBI" id="CHEBI:58349"/>
        <dbReference type="ChEBI" id="CHEBI:138176"/>
        <dbReference type="ChEBI" id="CHEBI:138188"/>
        <dbReference type="EC" id="1.1.1.219"/>
    </reaction>
</comment>
<dbReference type="Gene3D" id="3.40.50.720">
    <property type="entry name" value="NAD(P)-binding Rossmann-like Domain"/>
    <property type="match status" value="1"/>
</dbReference>
<keyword evidence="2" id="KW-0284">Flavonoid biosynthesis</keyword>
<comment type="similarity">
    <text evidence="3">Belongs to the NAD(P)-dependent epimerase/dehydratase family. Dihydroflavonol-4-reductase subfamily.</text>
</comment>
<dbReference type="GO" id="GO:0009813">
    <property type="term" value="P:flavonoid biosynthetic process"/>
    <property type="evidence" value="ECO:0007669"/>
    <property type="project" value="UniProtKB-KW"/>
</dbReference>
<evidence type="ECO:0000313" key="11">
    <source>
        <dbReference type="Proteomes" id="UP001438707"/>
    </source>
</evidence>
<dbReference type="Pfam" id="PF01370">
    <property type="entry name" value="Epimerase"/>
    <property type="match status" value="1"/>
</dbReference>
<accession>A0AAW1QUM3</accession>
<dbReference type="EMBL" id="JALJOS010000025">
    <property type="protein sequence ID" value="KAK9825210.1"/>
    <property type="molecule type" value="Genomic_DNA"/>
</dbReference>
<sequence length="327" mass="35891">MAHTAVVTGASGYLGGEVIHQLLAKGYNVRGTVTNVEDRRKTAPLLALRRALPGKLTLTEADLFEPGSFDDVVKGADFVFHTASNVIFDSPNPEKDLIEPAVKGTGNVLRSVARNRKTVRRTILSSSVAAMEKKIAGPSNGKLYTEEDWNDEATIDKFPYHLSKTLAEKLAWDLAEEYRFDLVAINPVMMLGPAVSAYGTSNSIMEMKLALEGHDFKTLSNKLCDIRDGARAHIVAAEKPEAHGRYLVGLMGTVDHRYVTNILQRRFPEYEIKTGREGPCIDLLDISRITNELGMSMIGLEETICDMASSLIQLGIANPKLKSDWSG</sequence>
<dbReference type="GO" id="GO:0047890">
    <property type="term" value="F:flavanone 4-reductase activity"/>
    <property type="evidence" value="ECO:0007669"/>
    <property type="project" value="UniProtKB-EC"/>
</dbReference>
<evidence type="ECO:0000313" key="10">
    <source>
        <dbReference type="EMBL" id="KAK9825210.1"/>
    </source>
</evidence>
<dbReference type="GO" id="GO:0045552">
    <property type="term" value="F:dihydroflavanol 4-reductase activity"/>
    <property type="evidence" value="ECO:0007669"/>
    <property type="project" value="UniProtKB-EC"/>
</dbReference>
<dbReference type="InterPro" id="IPR050425">
    <property type="entry name" value="NAD(P)_dehydrat-like"/>
</dbReference>
<dbReference type="SUPFAM" id="SSF51735">
    <property type="entry name" value="NAD(P)-binding Rossmann-fold domains"/>
    <property type="match status" value="1"/>
</dbReference>
<dbReference type="InterPro" id="IPR001509">
    <property type="entry name" value="Epimerase_deHydtase"/>
</dbReference>
<evidence type="ECO:0000256" key="4">
    <source>
        <dbReference type="ARBA" id="ARBA00039055"/>
    </source>
</evidence>
<proteinExistence type="inferred from homology"/>
<dbReference type="EC" id="1.1.1.234" evidence="4"/>
<dbReference type="FunFam" id="3.40.50.720:FF:000085">
    <property type="entry name" value="Dihydroflavonol reductase"/>
    <property type="match status" value="1"/>
</dbReference>
<dbReference type="PANTHER" id="PTHR10366">
    <property type="entry name" value="NAD DEPENDENT EPIMERASE/DEHYDRATASE"/>
    <property type="match status" value="1"/>
</dbReference>
<protein>
    <recommendedName>
        <fullName evidence="6">Flavanone 4-reductase</fullName>
        <ecNumber evidence="5">1.1.1.219</ecNumber>
        <ecNumber evidence="4">1.1.1.234</ecNumber>
    </recommendedName>
</protein>
<comment type="caution">
    <text evidence="10">The sequence shown here is derived from an EMBL/GenBank/DDBJ whole genome shotgun (WGS) entry which is preliminary data.</text>
</comment>
<dbReference type="AlphaFoldDB" id="A0AAW1QUM3"/>
<evidence type="ECO:0000256" key="5">
    <source>
        <dbReference type="ARBA" id="ARBA00039057"/>
    </source>
</evidence>
<evidence type="ECO:0000256" key="8">
    <source>
        <dbReference type="ARBA" id="ARBA00049132"/>
    </source>
</evidence>
<dbReference type="Proteomes" id="UP001438707">
    <property type="component" value="Unassembled WGS sequence"/>
</dbReference>
<evidence type="ECO:0000256" key="7">
    <source>
        <dbReference type="ARBA" id="ARBA00048870"/>
    </source>
</evidence>
<organism evidence="10 11">
    <name type="scientific">Apatococcus lobatus</name>
    <dbReference type="NCBI Taxonomy" id="904363"/>
    <lineage>
        <taxon>Eukaryota</taxon>
        <taxon>Viridiplantae</taxon>
        <taxon>Chlorophyta</taxon>
        <taxon>core chlorophytes</taxon>
        <taxon>Trebouxiophyceae</taxon>
        <taxon>Chlorellales</taxon>
        <taxon>Chlorellaceae</taxon>
        <taxon>Apatococcus</taxon>
    </lineage>
</organism>
<evidence type="ECO:0000256" key="2">
    <source>
        <dbReference type="ARBA" id="ARBA00023241"/>
    </source>
</evidence>
<evidence type="ECO:0000256" key="3">
    <source>
        <dbReference type="ARBA" id="ARBA00023445"/>
    </source>
</evidence>
<dbReference type="PANTHER" id="PTHR10366:SF564">
    <property type="entry name" value="STEROL-4-ALPHA-CARBOXYLATE 3-DEHYDROGENASE, DECARBOXYLATING"/>
    <property type="match status" value="1"/>
</dbReference>
<evidence type="ECO:0000256" key="1">
    <source>
        <dbReference type="ARBA" id="ARBA00023002"/>
    </source>
</evidence>